<organism evidence="1 2">
    <name type="scientific">Brachionus plicatilis</name>
    <name type="common">Marine rotifer</name>
    <name type="synonym">Brachionus muelleri</name>
    <dbReference type="NCBI Taxonomy" id="10195"/>
    <lineage>
        <taxon>Eukaryota</taxon>
        <taxon>Metazoa</taxon>
        <taxon>Spiralia</taxon>
        <taxon>Gnathifera</taxon>
        <taxon>Rotifera</taxon>
        <taxon>Eurotatoria</taxon>
        <taxon>Monogononta</taxon>
        <taxon>Pseudotrocha</taxon>
        <taxon>Ploima</taxon>
        <taxon>Brachionidae</taxon>
        <taxon>Brachionus</taxon>
    </lineage>
</organism>
<keyword evidence="2" id="KW-1185">Reference proteome</keyword>
<sequence length="65" mass="8194">MYTNFYKSFLFPKIIICENACECFFEYELNSNRSWHHLVNLYCKFYRLAMKTIKFWNYSIFPDYF</sequence>
<proteinExistence type="predicted"/>
<gene>
    <name evidence="1" type="ORF">BpHYR1_033342</name>
</gene>
<accession>A0A3M7PCW6</accession>
<name>A0A3M7PCW6_BRAPC</name>
<dbReference type="EMBL" id="REGN01011753">
    <property type="protein sequence ID" value="RMZ96951.1"/>
    <property type="molecule type" value="Genomic_DNA"/>
</dbReference>
<reference evidence="1 2" key="1">
    <citation type="journal article" date="2018" name="Sci. Rep.">
        <title>Genomic signatures of local adaptation to the degree of environmental predictability in rotifers.</title>
        <authorList>
            <person name="Franch-Gras L."/>
            <person name="Hahn C."/>
            <person name="Garcia-Roger E.M."/>
            <person name="Carmona M.J."/>
            <person name="Serra M."/>
            <person name="Gomez A."/>
        </authorList>
    </citation>
    <scope>NUCLEOTIDE SEQUENCE [LARGE SCALE GENOMIC DNA]</scope>
    <source>
        <strain evidence="1">HYR1</strain>
    </source>
</reference>
<protein>
    <submittedName>
        <fullName evidence="1">Uncharacterized protein</fullName>
    </submittedName>
</protein>
<evidence type="ECO:0000313" key="1">
    <source>
        <dbReference type="EMBL" id="RMZ96951.1"/>
    </source>
</evidence>
<dbReference type="AlphaFoldDB" id="A0A3M7PCW6"/>
<dbReference type="Proteomes" id="UP000276133">
    <property type="component" value="Unassembled WGS sequence"/>
</dbReference>
<evidence type="ECO:0000313" key="2">
    <source>
        <dbReference type="Proteomes" id="UP000276133"/>
    </source>
</evidence>
<comment type="caution">
    <text evidence="1">The sequence shown here is derived from an EMBL/GenBank/DDBJ whole genome shotgun (WGS) entry which is preliminary data.</text>
</comment>